<evidence type="ECO:0000313" key="2">
    <source>
        <dbReference type="Proteomes" id="UP000007038"/>
    </source>
</evidence>
<dbReference type="RefSeq" id="WP_013462194.1">
    <property type="nucleotide sequence ID" value="NC_014774.1"/>
</dbReference>
<dbReference type="GeneID" id="96886243"/>
<dbReference type="EMBL" id="CP002371">
    <property type="protein sequence ID" value="ADR52538.1"/>
    <property type="molecule type" value="Genomic_DNA"/>
</dbReference>
<reference evidence="2" key="1">
    <citation type="submission" date="2010-11" db="EMBL/GenBank/DDBJ databases">
        <title>Complete genome sequence of Candidatus Liberibacter solanacearum CLso-ZC1.</title>
        <authorList>
            <person name="Lin H."/>
            <person name="Doddapaneni H.V."/>
            <person name="Lou B."/>
            <person name="Civerolo E.L."/>
            <person name="Chen C."/>
            <person name="Duan Y."/>
            <person name="Zhou L."/>
            <person name="Glynn J."/>
        </authorList>
    </citation>
    <scope>NUCLEOTIDE SEQUENCE [LARGE SCALE GENOMIC DNA]</scope>
    <source>
        <strain evidence="2">CLso-ZC1</strain>
    </source>
</reference>
<gene>
    <name evidence="1" type="ordered locus">CKC_03945</name>
</gene>
<evidence type="ECO:0000313" key="1">
    <source>
        <dbReference type="EMBL" id="ADR52538.1"/>
    </source>
</evidence>
<protein>
    <submittedName>
        <fullName evidence="1">Uncharacterized protein</fullName>
    </submittedName>
</protein>
<dbReference type="eggNOG" id="ENOG5033JEU">
    <property type="taxonomic scope" value="Bacteria"/>
</dbReference>
<reference evidence="1 2" key="3">
    <citation type="journal article" date="2011" name="PLoS ONE">
        <title>The Complete Genome Sequence of 'Candidatus Liberibacter solanacearum', the Bacterium Associated with Potato Zebra Chip Disease.</title>
        <authorList>
            <person name="Lin H."/>
            <person name="Lou B."/>
            <person name="Glynn J.M."/>
            <person name="Doddapaneni H."/>
            <person name="Civerolo E.L."/>
            <person name="Chen C."/>
            <person name="Duan Y."/>
            <person name="Zhou L."/>
            <person name="Vahling C.M."/>
        </authorList>
    </citation>
    <scope>NUCLEOTIDE SEQUENCE [LARGE SCALE GENOMIC DNA]</scope>
    <source>
        <strain evidence="1 2">CLso-ZC1</strain>
    </source>
</reference>
<dbReference type="KEGG" id="lso:CKC_03945"/>
<dbReference type="HOGENOM" id="CLU_2081924_0_0_5"/>
<organism evidence="1 2">
    <name type="scientific">Liberibacter solanacearum (strain CLso-ZC1)</name>
    <dbReference type="NCBI Taxonomy" id="658172"/>
    <lineage>
        <taxon>Bacteria</taxon>
        <taxon>Pseudomonadati</taxon>
        <taxon>Pseudomonadota</taxon>
        <taxon>Alphaproteobacteria</taxon>
        <taxon>Hyphomicrobiales</taxon>
        <taxon>Rhizobiaceae</taxon>
        <taxon>Liberibacter</taxon>
    </lineage>
</organism>
<dbReference type="STRING" id="658172.CKC_03945"/>
<accession>E4UB59</accession>
<dbReference type="Proteomes" id="UP000007038">
    <property type="component" value="Chromosome"/>
</dbReference>
<dbReference type="AlphaFoldDB" id="E4UB59"/>
<name>E4UB59_LIBSC</name>
<sequence>MSLVMPSSTQVKYSEKNQLFHQDISLQRLYKNVLIKDFSKHGRKVVKNLRKEKPEQYLRLIAQILPKENIKEEETINGDPLTDEQLCEIIRSLEKELQLVTDSKNQDVCPTKVKKTT</sequence>
<proteinExistence type="predicted"/>
<reference key="2">
    <citation type="submission" date="2010-11" db="EMBL/GenBank/DDBJ databases">
        <authorList>
            <person name="Lin H."/>
            <person name="Doddapaneni H.V."/>
            <person name="Lou B."/>
            <person name="Civerolo E.L."/>
            <person name="Chen C."/>
            <person name="Duan Y."/>
            <person name="Zhou L."/>
            <person name="Glynn J."/>
        </authorList>
    </citation>
    <scope>NUCLEOTIDE SEQUENCE</scope>
    <source>
        <strain>CLso-ZC1</strain>
    </source>
</reference>